<evidence type="ECO:0000313" key="10">
    <source>
        <dbReference type="Proteomes" id="UP000249619"/>
    </source>
</evidence>
<feature type="domain" description="SAM-dependent MTase RsmB/NOP-type" evidence="8">
    <location>
        <begin position="942"/>
        <end position="1320"/>
    </location>
</feature>
<dbReference type="PANTHER" id="PTHR22807:SF4">
    <property type="entry name" value="28S RRNA (CYTOSINE-C(5))-METHYLTRANSFERASE"/>
    <property type="match status" value="1"/>
</dbReference>
<dbReference type="InterPro" id="IPR049560">
    <property type="entry name" value="MeTrfase_RsmB-F_NOP2_cat"/>
</dbReference>
<dbReference type="Pfam" id="PF01189">
    <property type="entry name" value="Methyltr_RsmB-F"/>
    <property type="match status" value="1"/>
</dbReference>
<sequence length="2194" mass="239077">MVAFGAGAFLLTLRVLLSATPSAAAPVAQAPAPSAAPAPAPAPVAGGSGYWLETIKRQGQAPFNPNPESYQIFRNVKELGAKGDGTTDDTEIINKIIADGDRCGEGCDSTTTTPALIYFPAGTYIISKPIIQYYYTQFVGDPLNMPVLKATADFEGMGLIDADPYIPGGDGANWYTNQNNFYRQVRNFVIDISAAKAAAGIHWQVSQATSLQNIVFEMAKGDAGKDQKGIFQDNGSGGFMTDLTFNGGAIGAFMGSQQFTIRNMTFNDCGTAIFQNWNWVFTYKSIFINNCQVGLDMANSPSNQTVGSVLLLDSKLTNTPIGINSSFTENSIPTTGGTLILDNVDFTGSEKAIVGATGNTILEGGRKVESWAQGNAVAAGSPQSRVQGDVVDAPAKPQSLQGLNGWYERSKPQYENVDVSKFVSLKSKGAKGDGATDDTAAIQAAIDGLQEGEVLHVDHGAYLITKTVTIPAEKNVKMVGEVYSTFFITGEFFSNMDDPKPGFQIGAKSGDKGTFEASDLIIGTQGPAPGGILMEWNINAEAGAAGLWDVHFRVGGYAGTKLQSSNCKKNPDAEHEPNPECIGSFMQLHITKSSNGYFENVWLWTADHELDQDDHSQIDIYNGRGMLVESQGPVWMYGTASEHSQMSQYQFSGAKDIFYGAIQTETPYYQPNPTAAVPFTKNDKFFDPDMSQAKAAWAVRVTDGSDNIWSYGAGTYSFFQNYDQDCVVGQNCQQDMNEIANCTNVNWFGLSSKASVNMITMSVWWIGVGWLGARAEVWWGEKGSKLGLRAKKFPSATSLDATASMSLYYEAAAILANSDNVGGSLKSRIYNKKDLKSTPGQLFALIAETSKWSVVLKDVIEKCRLLAEERKLTPILALLLAHDLLLAKNGVAAPASHVLKLAITRHKARLSAELTKSRIRYGYATLDAFREAVNDGALDKEEGDAPKSRHPRWIRVNTMKTTLQEQLATTFAGFVKTKALDDVLSAPKKSKVYYEDPNIPNLLALPSRIDLSRTVAYTKGQIILQDKASCFPAYLLDPGPDDGDVIDATAAPGNKTTHLAAIVSERKQPGEEQKVIAFERDKGRTFTLQKMVKLASADSIVQVKGSSDFIAAKPGSDEYANVGAILLDPSCSGTGIVGRDDAIKMHLPEAPGAQATTQKPEKGKKRKRGDEAVKAEAQPMLDLDMDDSTPEETPVQGKLAERLTALSSFQLHILTHAMRFENAHKISYSTCSIHFEENEGVVFQALASTVAKERGWKILRRSQQVDGLRKWHRRGVWEDDKFEGELDATVKQDVLEACIRCDKGTEEGTMGFFVAAFVREGTQDPVHVTEPTTATDEEWAGFSDDDKVEAVAIPAADELLYPRHLSSDSTLNRTSELDMAPVRASSVSSPLTVSTARTSTPPSSTDLSRRRLKQIAKLIRDELDLRVAREGPDVLRPDDVLNLHDIFVALRHAQNITISDLRATGIHKAVQDIAGVATRWPSRLCDDCDRIIEIWTVKFGFFSEIRPFLYGRGGRLEGIASVHEQSREALLKRWTEICPDKIHPTRSHKPGDLGFVAGTWWLNALFAHHAGIIGLEACDGGTTYDKHGAYALLLKDTGEIEASSESSFTYRMSQKDKGKFRLTSATPKSRDPVRILRSHSINSVWGPKAGVRYDGLHIVRSWSIKQAKNTDVAGGQWKEGDILFDIRFERVDPTPMEFVTQRPTATEVDDYAEYKRLRKLSRSGKQKEPSAPLDRPDLQTTVKAAPPIMPLQPPLVAPKPLIPDSPPSALCKGMTRRLHFDEEAQLHLVEDGEIVSPKTVSNTDPLKIIAVGKSNTLAVPQQPSRANTHGKVDLASNEPGGCASPAGSNTSSAHTTKTAAITIPDINIREVAPWIDYDADLTIPSSVEQPPIIHQRPIITQTVVTTDPLKSRDSKPLQGKSHDSLQSPKESTSLLSTTEPDCEGGHDERDDGDPKSTLGDSLDPQNTTKKEKRKSVFVRSRNPMAKLFDGILDDEADDSISETRSDSLSAEPTTPRLNLRERANSLGEIAQLDPQVPLEPFSPESPFNMTRRDAICPGNETTHLVPATITPDISNTPVVIAVLHEDPFVETPAPRRPRALPMSMKNLISQSSLATSINSATCTPVPDRLASPLGQLDEASLAEARLRNMVEQLRGLNVKVPFKDTFFGSPGTRGRKWGEGSNKEVTPKDVAAYP</sequence>
<comment type="caution">
    <text evidence="5">Lacks conserved residue(s) required for the propagation of feature annotation.</text>
</comment>
<dbReference type="PROSITE" id="PS51686">
    <property type="entry name" value="SAM_MT_RSMB_NOP"/>
    <property type="match status" value="1"/>
</dbReference>
<dbReference type="GO" id="GO:0070475">
    <property type="term" value="P:rRNA base methylation"/>
    <property type="evidence" value="ECO:0007669"/>
    <property type="project" value="TreeGrafter"/>
</dbReference>
<feature type="active site" description="Nucleophile" evidence="5">
    <location>
        <position position="1231"/>
    </location>
</feature>
<comment type="similarity">
    <text evidence="5">Belongs to the class I-like SAM-binding methyltransferase superfamily. RsmB/NOP family.</text>
</comment>
<feature type="region of interest" description="Disordered" evidence="6">
    <location>
        <begin position="1904"/>
        <end position="1978"/>
    </location>
</feature>
<dbReference type="GO" id="GO:0016787">
    <property type="term" value="F:hydrolase activity"/>
    <property type="evidence" value="ECO:0007669"/>
    <property type="project" value="UniProtKB-KW"/>
</dbReference>
<dbReference type="Pfam" id="PF21148">
    <property type="entry name" value="NSUN5_fdxn-like"/>
    <property type="match status" value="1"/>
</dbReference>
<feature type="region of interest" description="Disordered" evidence="6">
    <location>
        <begin position="2170"/>
        <end position="2194"/>
    </location>
</feature>
<evidence type="ECO:0000256" key="4">
    <source>
        <dbReference type="ARBA" id="ARBA00022884"/>
    </source>
</evidence>
<dbReference type="FunFam" id="3.30.70.1170:FF:000006">
    <property type="entry name" value="NOL1/NOP2/Sun domain family protein"/>
    <property type="match status" value="1"/>
</dbReference>
<feature type="compositionally biased region" description="Polar residues" evidence="6">
    <location>
        <begin position="1924"/>
        <end position="1939"/>
    </location>
</feature>
<evidence type="ECO:0000256" key="3">
    <source>
        <dbReference type="ARBA" id="ARBA00022691"/>
    </source>
</evidence>
<keyword evidence="10" id="KW-1185">Reference proteome</keyword>
<feature type="compositionally biased region" description="Low complexity" evidence="6">
    <location>
        <begin position="1392"/>
        <end position="1405"/>
    </location>
</feature>
<dbReference type="CDD" id="cd23668">
    <property type="entry name" value="GH55_beta13glucanase-like"/>
    <property type="match status" value="1"/>
</dbReference>
<dbReference type="InterPro" id="IPR015947">
    <property type="entry name" value="PUA-like_sf"/>
</dbReference>
<evidence type="ECO:0000256" key="5">
    <source>
        <dbReference type="PROSITE-ProRule" id="PRU01023"/>
    </source>
</evidence>
<feature type="compositionally biased region" description="Basic and acidic residues" evidence="6">
    <location>
        <begin position="2176"/>
        <end position="2187"/>
    </location>
</feature>
<feature type="compositionally biased region" description="Basic and acidic residues" evidence="6">
    <location>
        <begin position="1943"/>
        <end position="1954"/>
    </location>
</feature>
<dbReference type="STRING" id="183478.A0A364N450"/>
<keyword evidence="2 5" id="KW-0808">Transferase</keyword>
<dbReference type="SUPFAM" id="SSF88697">
    <property type="entry name" value="PUA domain-like"/>
    <property type="match status" value="1"/>
</dbReference>
<evidence type="ECO:0000256" key="1">
    <source>
        <dbReference type="ARBA" id="ARBA00022603"/>
    </source>
</evidence>
<evidence type="ECO:0000256" key="7">
    <source>
        <dbReference type="SAM" id="SignalP"/>
    </source>
</evidence>
<keyword evidence="1 5" id="KW-0489">Methyltransferase</keyword>
<keyword evidence="3 5" id="KW-0949">S-adenosyl-L-methionine</keyword>
<dbReference type="InterPro" id="IPR012334">
    <property type="entry name" value="Pectin_lyas_fold"/>
</dbReference>
<dbReference type="InterPro" id="IPR049561">
    <property type="entry name" value="NSUN5_7_fdxn-like"/>
</dbReference>
<keyword evidence="7" id="KW-0732">Signal</keyword>
<protein>
    <submittedName>
        <fullName evidence="9">Glycoside hydrolase family 55 protein</fullName>
    </submittedName>
</protein>
<dbReference type="Gene3D" id="2.160.20.10">
    <property type="entry name" value="Single-stranded right-handed beta-helix, Pectin lyase-like"/>
    <property type="match status" value="2"/>
</dbReference>
<dbReference type="Gene3D" id="3.30.70.1170">
    <property type="entry name" value="Sun protein, domain 3"/>
    <property type="match status" value="1"/>
</dbReference>
<dbReference type="PRINTS" id="PR02008">
    <property type="entry name" value="RCMTFAMILY"/>
</dbReference>
<accession>A0A364N450</accession>
<feature type="compositionally biased region" description="Polar residues" evidence="6">
    <location>
        <begin position="1846"/>
        <end position="1855"/>
    </location>
</feature>
<dbReference type="InterPro" id="IPR048889">
    <property type="entry name" value="NSUN5_RCM1_N"/>
</dbReference>
<dbReference type="Gene3D" id="3.40.50.150">
    <property type="entry name" value="Vaccinia Virus protein VP39"/>
    <property type="match status" value="1"/>
</dbReference>
<dbReference type="GO" id="GO:0005730">
    <property type="term" value="C:nucleolus"/>
    <property type="evidence" value="ECO:0007669"/>
    <property type="project" value="TreeGrafter"/>
</dbReference>
<keyword evidence="4 5" id="KW-0694">RNA-binding</keyword>
<keyword evidence="9" id="KW-0378">Hydrolase</keyword>
<dbReference type="SUPFAM" id="SSF53335">
    <property type="entry name" value="S-adenosyl-L-methionine-dependent methyltransferases"/>
    <property type="match status" value="1"/>
</dbReference>
<dbReference type="InterPro" id="IPR024535">
    <property type="entry name" value="RHGA/B-epi-like_pectate_lyase"/>
</dbReference>
<organism evidence="9 10">
    <name type="scientific">Stemphylium lycopersici</name>
    <name type="common">Tomato gray leaf spot disease fungus</name>
    <name type="synonym">Thyrospora lycopersici</name>
    <dbReference type="NCBI Taxonomy" id="183478"/>
    <lineage>
        <taxon>Eukaryota</taxon>
        <taxon>Fungi</taxon>
        <taxon>Dikarya</taxon>
        <taxon>Ascomycota</taxon>
        <taxon>Pezizomycotina</taxon>
        <taxon>Dothideomycetes</taxon>
        <taxon>Pleosporomycetidae</taxon>
        <taxon>Pleosporales</taxon>
        <taxon>Pleosporineae</taxon>
        <taxon>Pleosporaceae</taxon>
        <taxon>Stemphylium</taxon>
    </lineage>
</organism>
<proteinExistence type="inferred from homology"/>
<dbReference type="Pfam" id="PF21153">
    <property type="entry name" value="NSUN5_N"/>
    <property type="match status" value="1"/>
</dbReference>
<dbReference type="InterPro" id="IPR011050">
    <property type="entry name" value="Pectin_lyase_fold/virulence"/>
</dbReference>
<dbReference type="InterPro" id="IPR029063">
    <property type="entry name" value="SAM-dependent_MTases_sf"/>
</dbReference>
<evidence type="ECO:0000256" key="6">
    <source>
        <dbReference type="SAM" id="MobiDB-lite"/>
    </source>
</evidence>
<reference evidence="10" key="1">
    <citation type="submission" date="2018-05" db="EMBL/GenBank/DDBJ databases">
        <title>Draft genome sequence of Stemphylium lycopersici strain CIDEFI 213.</title>
        <authorList>
            <person name="Medina R."/>
            <person name="Franco M.E.E."/>
            <person name="Lucentini C.G."/>
            <person name="Saparrat M.C.N."/>
            <person name="Balatti P.A."/>
        </authorList>
    </citation>
    <scope>NUCLEOTIDE SEQUENCE [LARGE SCALE GENOMIC DNA]</scope>
    <source>
        <strain evidence="10">CIDEFI 213</strain>
    </source>
</reference>
<dbReference type="Gene3D" id="2.30.280.10">
    <property type="entry name" value="SRA-YDG"/>
    <property type="match status" value="1"/>
</dbReference>
<name>A0A364N450_STELY</name>
<dbReference type="InterPro" id="IPR023267">
    <property type="entry name" value="RCMT"/>
</dbReference>
<dbReference type="Proteomes" id="UP000249619">
    <property type="component" value="Unassembled WGS sequence"/>
</dbReference>
<dbReference type="InterPro" id="IPR036987">
    <property type="entry name" value="SRA-YDG_sf"/>
</dbReference>
<feature type="region of interest" description="Disordered" evidence="6">
    <location>
        <begin position="1148"/>
        <end position="1177"/>
    </location>
</feature>
<comment type="caution">
    <text evidence="9">The sequence shown here is derived from an EMBL/GenBank/DDBJ whole genome shotgun (WGS) entry which is preliminary data.</text>
</comment>
<dbReference type="GO" id="GO:0003723">
    <property type="term" value="F:RNA binding"/>
    <property type="evidence" value="ECO:0007669"/>
    <property type="project" value="UniProtKB-UniRule"/>
</dbReference>
<feature type="signal peptide" evidence="7">
    <location>
        <begin position="1"/>
        <end position="24"/>
    </location>
</feature>
<feature type="chain" id="PRO_5016841893" evidence="7">
    <location>
        <begin position="25"/>
        <end position="2194"/>
    </location>
</feature>
<evidence type="ECO:0000313" key="9">
    <source>
        <dbReference type="EMBL" id="RAR11405.1"/>
    </source>
</evidence>
<feature type="region of interest" description="Disordered" evidence="6">
    <location>
        <begin position="1820"/>
        <end position="1855"/>
    </location>
</feature>
<dbReference type="FunFam" id="2.160.20.10:FF:000026">
    <property type="entry name" value="Exo-beta-1,3-glucanase Exg0"/>
    <property type="match status" value="1"/>
</dbReference>
<dbReference type="GO" id="GO:0008173">
    <property type="term" value="F:RNA methyltransferase activity"/>
    <property type="evidence" value="ECO:0007669"/>
    <property type="project" value="InterPro"/>
</dbReference>
<gene>
    <name evidence="9" type="ORF">DDE83_004662</name>
</gene>
<evidence type="ECO:0000259" key="8">
    <source>
        <dbReference type="PROSITE" id="PS51686"/>
    </source>
</evidence>
<dbReference type="InterPro" id="IPR001678">
    <property type="entry name" value="MeTrfase_RsmB-F_NOP2_dom"/>
</dbReference>
<evidence type="ECO:0000256" key="2">
    <source>
        <dbReference type="ARBA" id="ARBA00022679"/>
    </source>
</evidence>
<feature type="binding site" evidence="5">
    <location>
        <position position="1128"/>
    </location>
    <ligand>
        <name>S-adenosyl-L-methionine</name>
        <dbReference type="ChEBI" id="CHEBI:59789"/>
    </ligand>
</feature>
<dbReference type="PANTHER" id="PTHR22807">
    <property type="entry name" value="NOP2 YEAST -RELATED NOL1/NOP2/FMU SUN DOMAIN-CONTAINING"/>
    <property type="match status" value="1"/>
</dbReference>
<dbReference type="SUPFAM" id="SSF51126">
    <property type="entry name" value="Pectin lyase-like"/>
    <property type="match status" value="2"/>
</dbReference>
<feature type="region of interest" description="Disordered" evidence="6">
    <location>
        <begin position="1372"/>
        <end position="1408"/>
    </location>
</feature>
<feature type="compositionally biased region" description="Basic and acidic residues" evidence="6">
    <location>
        <begin position="1909"/>
        <end position="1923"/>
    </location>
</feature>
<feature type="binding site" evidence="5">
    <location>
        <position position="1079"/>
    </location>
    <ligand>
        <name>S-adenosyl-L-methionine</name>
        <dbReference type="ChEBI" id="CHEBI:59789"/>
    </ligand>
</feature>
<dbReference type="EMBL" id="QGDH01000058">
    <property type="protein sequence ID" value="RAR11405.1"/>
    <property type="molecule type" value="Genomic_DNA"/>
</dbReference>
<dbReference type="Pfam" id="PF12708">
    <property type="entry name" value="Pect-lyase_RHGA_epim"/>
    <property type="match status" value="2"/>
</dbReference>